<protein>
    <submittedName>
        <fullName evidence="1">Spore coat protein</fullName>
    </submittedName>
</protein>
<keyword evidence="2" id="KW-1185">Reference proteome</keyword>
<dbReference type="PANTHER" id="PTHR40050:SF1">
    <property type="entry name" value="INNER SPORE COAT PROTEIN H"/>
    <property type="match status" value="1"/>
</dbReference>
<accession>A0A2N0Z919</accession>
<comment type="caution">
    <text evidence="1">The sequence shown here is derived from an EMBL/GenBank/DDBJ whole genome shotgun (WGS) entry which is preliminary data.</text>
</comment>
<dbReference type="EMBL" id="PISD01000083">
    <property type="protein sequence ID" value="PKG26001.1"/>
    <property type="molecule type" value="Genomic_DNA"/>
</dbReference>
<name>A0A2N0Z919_9BACI</name>
<reference evidence="1 2" key="1">
    <citation type="journal article" date="2010" name="Int. J. Syst. Evol. Microbiol.">
        <title>Bacillus horneckiae sp. nov., isolated from a spacecraft-assembly clean room.</title>
        <authorList>
            <person name="Vaishampayan P."/>
            <person name="Probst A."/>
            <person name="Krishnamurthi S."/>
            <person name="Ghosh S."/>
            <person name="Osman S."/>
            <person name="McDowall A."/>
            <person name="Ruckmani A."/>
            <person name="Mayilraj S."/>
            <person name="Venkateswaran K."/>
        </authorList>
    </citation>
    <scope>NUCLEOTIDE SEQUENCE [LARGE SCALE GENOMIC DNA]</scope>
    <source>
        <strain evidence="2">1PO1SC</strain>
    </source>
</reference>
<proteinExistence type="predicted"/>
<organism evidence="1 2">
    <name type="scientific">Cytobacillus horneckiae</name>
    <dbReference type="NCBI Taxonomy" id="549687"/>
    <lineage>
        <taxon>Bacteria</taxon>
        <taxon>Bacillati</taxon>
        <taxon>Bacillota</taxon>
        <taxon>Bacilli</taxon>
        <taxon>Bacillales</taxon>
        <taxon>Bacillaceae</taxon>
        <taxon>Cytobacillus</taxon>
    </lineage>
</organism>
<keyword evidence="1" id="KW-0167">Capsid protein</keyword>
<sequence>MGPTVHLLQGVIHVNETNLQTYKLFIRPQDLSALKENIWSDDPVTGSLTINNKKLDIDVVYRGSHIRKFKKKSYHVQFYKPKTYRGATEIHLNAEYKDPSLIRNKLSFDFFSSIGVLTPKAKPVVLVLNGRQEGVYMELEAVDENYFKNRGLTIHSIFYAVDGDANFSLINDDRKPKNSLDLGYEVKYGTEEEQLLLNEFIFKTNTLTKAEFEKEIIKYVDVDKYLKWLAGVVCTQNYDGFVHNYALCRTENTGLFEVLPWDYDATWGRDVHGKEMDYNYVRIEGFNTLSARILDISNFRSNYCSLLNDILENQFTIEFMEPKIADLHGKIRPHLLTDPYKRDYIKNFDEEPQFIMQFIKDRNAFLQAELKKF</sequence>
<evidence type="ECO:0000313" key="2">
    <source>
        <dbReference type="Proteomes" id="UP000233343"/>
    </source>
</evidence>
<dbReference type="InterPro" id="IPR014867">
    <property type="entry name" value="Spore_coat_CotH_CotH2/3/7"/>
</dbReference>
<evidence type="ECO:0000313" key="1">
    <source>
        <dbReference type="EMBL" id="PKG26001.1"/>
    </source>
</evidence>
<gene>
    <name evidence="1" type="ORF">CWS20_26390</name>
</gene>
<keyword evidence="1" id="KW-0946">Virion</keyword>
<dbReference type="AlphaFoldDB" id="A0A2N0Z919"/>
<dbReference type="PANTHER" id="PTHR40050">
    <property type="entry name" value="INNER SPORE COAT PROTEIN H"/>
    <property type="match status" value="1"/>
</dbReference>
<dbReference type="Pfam" id="PF08757">
    <property type="entry name" value="CotH"/>
    <property type="match status" value="1"/>
</dbReference>
<dbReference type="Proteomes" id="UP000233343">
    <property type="component" value="Unassembled WGS sequence"/>
</dbReference>